<dbReference type="Proteomes" id="UP000069940">
    <property type="component" value="Unassembled WGS sequence"/>
</dbReference>
<reference evidence="4" key="1">
    <citation type="journal article" date="2015" name="Proc. Natl. Acad. Sci. U.S.A.">
        <title>Genome sequence of the Asian Tiger mosquito, Aedes albopictus, reveals insights into its biology, genetics, and evolution.</title>
        <authorList>
            <person name="Chen X.G."/>
            <person name="Jiang X."/>
            <person name="Gu J."/>
            <person name="Xu M."/>
            <person name="Wu Y."/>
            <person name="Deng Y."/>
            <person name="Zhang C."/>
            <person name="Bonizzoni M."/>
            <person name="Dermauw W."/>
            <person name="Vontas J."/>
            <person name="Armbruster P."/>
            <person name="Huang X."/>
            <person name="Yang Y."/>
            <person name="Zhang H."/>
            <person name="He W."/>
            <person name="Peng H."/>
            <person name="Liu Y."/>
            <person name="Wu K."/>
            <person name="Chen J."/>
            <person name="Lirakis M."/>
            <person name="Topalis P."/>
            <person name="Van Leeuwen T."/>
            <person name="Hall A.B."/>
            <person name="Jiang X."/>
            <person name="Thorpe C."/>
            <person name="Mueller R.L."/>
            <person name="Sun C."/>
            <person name="Waterhouse R.M."/>
            <person name="Yan G."/>
            <person name="Tu Z.J."/>
            <person name="Fang X."/>
            <person name="James A.A."/>
        </authorList>
    </citation>
    <scope>NUCLEOTIDE SEQUENCE [LARGE SCALE GENOMIC DNA]</scope>
    <source>
        <strain evidence="4">Foshan</strain>
    </source>
</reference>
<dbReference type="EnsemblMetazoa" id="AALFPA23_001933.R1443">
    <property type="protein sequence ID" value="AALFPA23_001933.P1443"/>
    <property type="gene ID" value="AALFPA23_001933"/>
</dbReference>
<keyword evidence="4" id="KW-1185">Reference proteome</keyword>
<reference evidence="3" key="2">
    <citation type="submission" date="2025-05" db="UniProtKB">
        <authorList>
            <consortium name="EnsemblMetazoa"/>
        </authorList>
    </citation>
    <scope>IDENTIFICATION</scope>
    <source>
        <strain evidence="3">Foshan</strain>
    </source>
</reference>
<name>A0ABM1XQM4_AEDAL</name>
<evidence type="ECO:0008006" key="5">
    <source>
        <dbReference type="Google" id="ProtNLM"/>
    </source>
</evidence>
<evidence type="ECO:0000313" key="4">
    <source>
        <dbReference type="Proteomes" id="UP000069940"/>
    </source>
</evidence>
<evidence type="ECO:0000313" key="3">
    <source>
        <dbReference type="EnsemblMetazoa" id="AALFPA23_001933.P1443"/>
    </source>
</evidence>
<evidence type="ECO:0000256" key="1">
    <source>
        <dbReference type="SAM" id="Coils"/>
    </source>
</evidence>
<accession>A0ABM1XQM4</accession>
<keyword evidence="1" id="KW-0175">Coiled coil</keyword>
<feature type="coiled-coil region" evidence="1">
    <location>
        <begin position="183"/>
        <end position="210"/>
    </location>
</feature>
<dbReference type="RefSeq" id="XP_062701471.1">
    <property type="nucleotide sequence ID" value="XM_062845487.1"/>
</dbReference>
<proteinExistence type="predicted"/>
<protein>
    <recommendedName>
        <fullName evidence="5">Retrotransposon gag domain-containing protein</fullName>
    </recommendedName>
</protein>
<feature type="region of interest" description="Disordered" evidence="2">
    <location>
        <begin position="125"/>
        <end position="149"/>
    </location>
</feature>
<dbReference type="GeneID" id="109432351"/>
<sequence length="610" mass="70560">MASKYFSASHLLNDEVDYELKLRNYGEECSKNLDSKQRTLRRLLHQDKQENRTYRSMYSIDQEFDLISSRINTIATALSQNFDTKLVSRLIHYHLRALRSNAQSSEAKVLKDSLVKQISELVAAYRPGGQEESSQEEDNETRKSKESLEWAEQVQDDLNKSFQAASNQNSTATQKERQPIGVQDNLEVKVQNLQIQMNEIMSMLQQVLAKQQNSRTQDHSENTVQINRTGTIPKASSVQVPPPMTNDDPLEDGRGEMSLGNRFARNSVGSRPDGAMFKATQNLDQFPEDGFRPKHTIPQSGMPLQLPNYTGFPQSGYQAVNAPMNPQYGSPGRQFTSNIGVGHTRNFQGVPQQSAWFNNAGNEHIRNEPIRSPSINESVQRDYRMQHDRKIEKWNIFFSGSPRSPTLEDFIYKVKVLASMNSIPRDSLINHIHLLLRDEASNWFFTYYEANWDWNEFETRIRYRFGNPNQDQGNRQQIYERKQLKGETFIAFVTEIERLNKLLTIPLPPQRKFEIIWENMRQHYRSKLACFQICSLDQLIQVNYRIDASDPSLHPVGQKQGIHNIEVDSEEEPSEEEEINELNRRSTVRCVGKTDRTLWYPQHHSATVEL</sequence>
<organism evidence="3 4">
    <name type="scientific">Aedes albopictus</name>
    <name type="common">Asian tiger mosquito</name>
    <name type="synonym">Stegomyia albopicta</name>
    <dbReference type="NCBI Taxonomy" id="7160"/>
    <lineage>
        <taxon>Eukaryota</taxon>
        <taxon>Metazoa</taxon>
        <taxon>Ecdysozoa</taxon>
        <taxon>Arthropoda</taxon>
        <taxon>Hexapoda</taxon>
        <taxon>Insecta</taxon>
        <taxon>Pterygota</taxon>
        <taxon>Neoptera</taxon>
        <taxon>Endopterygota</taxon>
        <taxon>Diptera</taxon>
        <taxon>Nematocera</taxon>
        <taxon>Culicoidea</taxon>
        <taxon>Culicidae</taxon>
        <taxon>Culicinae</taxon>
        <taxon>Aedini</taxon>
        <taxon>Aedes</taxon>
        <taxon>Stegomyia</taxon>
    </lineage>
</organism>
<evidence type="ECO:0000256" key="2">
    <source>
        <dbReference type="SAM" id="MobiDB-lite"/>
    </source>
</evidence>